<evidence type="ECO:0000313" key="2">
    <source>
        <dbReference type="EMBL" id="RHZ81877.1"/>
    </source>
</evidence>
<gene>
    <name evidence="2" type="ORF">Glove_117g599</name>
</gene>
<dbReference type="Gene3D" id="3.40.50.1010">
    <property type="entry name" value="5'-nuclease"/>
    <property type="match status" value="1"/>
</dbReference>
<dbReference type="GO" id="GO:0004540">
    <property type="term" value="F:RNA nuclease activity"/>
    <property type="evidence" value="ECO:0007669"/>
    <property type="project" value="InterPro"/>
</dbReference>
<dbReference type="InterPro" id="IPR021139">
    <property type="entry name" value="NYN"/>
</dbReference>
<keyword evidence="3" id="KW-1185">Reference proteome</keyword>
<dbReference type="Gene3D" id="1.10.150.50">
    <property type="entry name" value="Transcription Factor, Ets-1"/>
    <property type="match status" value="1"/>
</dbReference>
<dbReference type="EMBL" id="PQFF01000109">
    <property type="protein sequence ID" value="RHZ81877.1"/>
    <property type="molecule type" value="Genomic_DNA"/>
</dbReference>
<organism evidence="2 3">
    <name type="scientific">Diversispora epigaea</name>
    <dbReference type="NCBI Taxonomy" id="1348612"/>
    <lineage>
        <taxon>Eukaryota</taxon>
        <taxon>Fungi</taxon>
        <taxon>Fungi incertae sedis</taxon>
        <taxon>Mucoromycota</taxon>
        <taxon>Glomeromycotina</taxon>
        <taxon>Glomeromycetes</taxon>
        <taxon>Diversisporales</taxon>
        <taxon>Diversisporaceae</taxon>
        <taxon>Diversispora</taxon>
    </lineage>
</organism>
<name>A0A397J3A9_9GLOM</name>
<dbReference type="OrthoDB" id="2419124at2759"/>
<accession>A0A397J3A9</accession>
<dbReference type="Pfam" id="PF01936">
    <property type="entry name" value="NYN"/>
    <property type="match status" value="1"/>
</dbReference>
<evidence type="ECO:0000259" key="1">
    <source>
        <dbReference type="Pfam" id="PF01936"/>
    </source>
</evidence>
<dbReference type="AlphaFoldDB" id="A0A397J3A9"/>
<evidence type="ECO:0000313" key="3">
    <source>
        <dbReference type="Proteomes" id="UP000266861"/>
    </source>
</evidence>
<reference evidence="2 3" key="1">
    <citation type="submission" date="2018-08" db="EMBL/GenBank/DDBJ databases">
        <title>Genome and evolution of the arbuscular mycorrhizal fungus Diversispora epigaea (formerly Glomus versiforme) and its bacterial endosymbionts.</title>
        <authorList>
            <person name="Sun X."/>
            <person name="Fei Z."/>
            <person name="Harrison M."/>
        </authorList>
    </citation>
    <scope>NUCLEOTIDE SEQUENCE [LARGE SCALE GENOMIC DNA]</scope>
    <source>
        <strain evidence="2 3">IT104</strain>
    </source>
</reference>
<protein>
    <recommendedName>
        <fullName evidence="1">NYN domain-containing protein</fullName>
    </recommendedName>
</protein>
<feature type="domain" description="NYN" evidence="1">
    <location>
        <begin position="98"/>
        <end position="247"/>
    </location>
</feature>
<dbReference type="Proteomes" id="UP000266861">
    <property type="component" value="Unassembled WGS sequence"/>
</dbReference>
<proteinExistence type="predicted"/>
<dbReference type="InterPro" id="IPR013761">
    <property type="entry name" value="SAM/pointed_sf"/>
</dbReference>
<comment type="caution">
    <text evidence="2">The sequence shown here is derived from an EMBL/GenBank/DDBJ whole genome shotgun (WGS) entry which is preliminary data.</text>
</comment>
<sequence length="362" mass="41456">MSSESSLPSSVSSDEEMANVIKNYGTKELIEYLRKKNLGLDVEDFAIFHKEKITGLAFLGLNDEKFRSIGFALGLATILANIITDLKSNIPKPNTGLVSVFVDNSNVLIEGKYTVGDIEETGEYDRQRGSYYISQLHLDHGRLLRTVLNGRKMGSDPVIVGSRPPRDDAIWDQAKKDGFMVIVYDRNFLNKENIDTTLVLNASKVIYLKDPGTLVLIAGDGDYESMISEAIRLKWKVEIWFWSKGMSVNLLKKDSTCYLDNYYKHFTFAVGPNLEKKTVLQVTDGEMIKKWKDKQVMDCYVSLGLFGWWNWDEDEDGNDILYMFFDDKTHSADAKKWLEGKYSDNIKVWEVQERKRKNSLKK</sequence>